<dbReference type="Pfam" id="PF18566">
    <property type="entry name" value="Ldi"/>
    <property type="match status" value="1"/>
</dbReference>
<sequence>MSTTTPVVSGDTAPTQEQPPIALIPERAQPDGPVTTARLRRTVAGYGAIAAAGIALAFIAGRRPAANLGVGLIAPGAGYLSAGKPFAYAATQPAFLISLGMWLGSGNVLAPLTVWGGTALASSRRWVRWPLARTAVPAAAVTALGAVLQMRKRGFQHAVARREERNARLRELGATSPRPVVSAMRTIAANAPLPEVPELSADQLAQQRFLLDRALQPVAEFSGFDKIEQFQTSSIRYQVTSCALSLAALQYDYAPAFHGYLNVAQRNLIAKWQERVCWAYWSKESLWGHLRYNPDPVPKDNIMLTGWLGYQLASYMSNNQDENFRKKGSVTFNHPGGRRFEYDFHSLTEALVRNFERSDFTLYPCEPNWIYALCNGFGILPLPIHDRLYGTDYTERILDRFRTGFENEFLSVDGRTIGIRSAWTGLTVPAMTSVLSDASVIWQLAPVFPDIARRQYEILRQGWVNLNADGTVTLDLKGWDKIDTGNYKRSNVSALLWLQAAAAELGDSEVAAAAGASIEAESSPTMRDGVKYYADVSTQGNCGVLLASTARTNSHFNRVNRGMPEQWVNGPILQDADYPDVLVARAVSDGTSLDLVLRPGAQHDRQTLTIGRLHPGQTYRTIGAIDPDVTANADGIAYIQVDLEGRHAVRITPTATRNAIVP</sequence>
<dbReference type="Proteomes" id="UP000193928">
    <property type="component" value="Unassembled WGS sequence"/>
</dbReference>
<evidence type="ECO:0000256" key="1">
    <source>
        <dbReference type="SAM" id="Phobius"/>
    </source>
</evidence>
<evidence type="ECO:0000259" key="2">
    <source>
        <dbReference type="Pfam" id="PF18566"/>
    </source>
</evidence>
<keyword evidence="6" id="KW-1185">Reference proteome</keyword>
<dbReference type="Proteomes" id="UP000093757">
    <property type="component" value="Unassembled WGS sequence"/>
</dbReference>
<dbReference type="InterPro" id="IPR041411">
    <property type="entry name" value="Ldi"/>
</dbReference>
<protein>
    <recommendedName>
        <fullName evidence="2">Linalool dehydratase/isomerase domain-containing protein</fullName>
    </recommendedName>
</protein>
<feature type="transmembrane region" description="Helical" evidence="1">
    <location>
        <begin position="43"/>
        <end position="60"/>
    </location>
</feature>
<reference evidence="4 6" key="1">
    <citation type="submission" date="2016-01" db="EMBL/GenBank/DDBJ databases">
        <title>The new phylogeny of the genus Mycobacterium.</title>
        <authorList>
            <person name="Tarcisio F."/>
            <person name="Conor M."/>
            <person name="Antonella G."/>
            <person name="Elisabetta G."/>
            <person name="Giulia F.S."/>
            <person name="Sara T."/>
            <person name="Anna F."/>
            <person name="Clotilde B."/>
            <person name="Roberto B."/>
            <person name="Veronica D.S."/>
            <person name="Fabio R."/>
            <person name="Monica P."/>
            <person name="Olivier J."/>
            <person name="Enrico T."/>
            <person name="Nicola S."/>
        </authorList>
    </citation>
    <scope>NUCLEOTIDE SEQUENCE [LARGE SCALE GENOMIC DNA]</scope>
    <source>
        <strain evidence="4 6">DSM 44160</strain>
    </source>
</reference>
<feature type="domain" description="Linalool dehydratase/isomerase" evidence="2">
    <location>
        <begin position="236"/>
        <end position="538"/>
    </location>
</feature>
<proteinExistence type="predicted"/>
<organism evidence="3 5">
    <name type="scientific">Mycobacterium gordonae</name>
    <dbReference type="NCBI Taxonomy" id="1778"/>
    <lineage>
        <taxon>Bacteria</taxon>
        <taxon>Bacillati</taxon>
        <taxon>Actinomycetota</taxon>
        <taxon>Actinomycetes</taxon>
        <taxon>Mycobacteriales</taxon>
        <taxon>Mycobacteriaceae</taxon>
        <taxon>Mycobacterium</taxon>
    </lineage>
</organism>
<gene>
    <name evidence="3" type="ORF">A9W98_17095</name>
    <name evidence="4" type="ORF">AWC08_16830</name>
</gene>
<dbReference type="EMBL" id="MAEM01000229">
    <property type="protein sequence ID" value="OBS02034.1"/>
    <property type="molecule type" value="Genomic_DNA"/>
</dbReference>
<dbReference type="EMBL" id="LQOY01000032">
    <property type="protein sequence ID" value="ORV94345.1"/>
    <property type="molecule type" value="Genomic_DNA"/>
</dbReference>
<dbReference type="AlphaFoldDB" id="A0A1A6BII8"/>
<accession>A0A1A6BII8</accession>
<name>A0A1A6BII8_MYCGO</name>
<feature type="transmembrane region" description="Helical" evidence="1">
    <location>
        <begin position="94"/>
        <end position="115"/>
    </location>
</feature>
<reference evidence="3 5" key="2">
    <citation type="submission" date="2016-06" db="EMBL/GenBank/DDBJ databases">
        <authorList>
            <person name="Kjaerup R.B."/>
            <person name="Dalgaard T.S."/>
            <person name="Juul-Madsen H.R."/>
        </authorList>
    </citation>
    <scope>NUCLEOTIDE SEQUENCE [LARGE SCALE GENOMIC DNA]</scope>
    <source>
        <strain evidence="3 5">1245752.6</strain>
    </source>
</reference>
<feature type="transmembrane region" description="Helical" evidence="1">
    <location>
        <begin position="66"/>
        <end position="82"/>
    </location>
</feature>
<evidence type="ECO:0000313" key="4">
    <source>
        <dbReference type="EMBL" id="ORV94345.1"/>
    </source>
</evidence>
<dbReference type="RefSeq" id="WP_065133733.1">
    <property type="nucleotide sequence ID" value="NZ_JACKSU010000019.1"/>
</dbReference>
<dbReference type="OrthoDB" id="3561361at2"/>
<keyword evidence="1" id="KW-0472">Membrane</keyword>
<evidence type="ECO:0000313" key="6">
    <source>
        <dbReference type="Proteomes" id="UP000193928"/>
    </source>
</evidence>
<keyword evidence="1" id="KW-0812">Transmembrane</keyword>
<feature type="transmembrane region" description="Helical" evidence="1">
    <location>
        <begin position="127"/>
        <end position="148"/>
    </location>
</feature>
<evidence type="ECO:0000313" key="5">
    <source>
        <dbReference type="Proteomes" id="UP000093757"/>
    </source>
</evidence>
<keyword evidence="1" id="KW-1133">Transmembrane helix</keyword>
<evidence type="ECO:0000313" key="3">
    <source>
        <dbReference type="EMBL" id="OBS02034.1"/>
    </source>
</evidence>
<comment type="caution">
    <text evidence="3">The sequence shown here is derived from an EMBL/GenBank/DDBJ whole genome shotgun (WGS) entry which is preliminary data.</text>
</comment>